<protein>
    <recommendedName>
        <fullName evidence="2">PH domain-containing protein</fullName>
    </recommendedName>
</protein>
<name>A0AAE0C652_9CHLO</name>
<reference evidence="3 4" key="1">
    <citation type="journal article" date="2015" name="Genome Biol. Evol.">
        <title>Comparative Genomics of a Bacterivorous Green Alga Reveals Evolutionary Causalities and Consequences of Phago-Mixotrophic Mode of Nutrition.</title>
        <authorList>
            <person name="Burns J.A."/>
            <person name="Paasch A."/>
            <person name="Narechania A."/>
            <person name="Kim E."/>
        </authorList>
    </citation>
    <scope>NUCLEOTIDE SEQUENCE [LARGE SCALE GENOMIC DNA]</scope>
    <source>
        <strain evidence="3 4">PLY_AMNH</strain>
    </source>
</reference>
<feature type="domain" description="PH" evidence="2">
    <location>
        <begin position="17"/>
        <end position="114"/>
    </location>
</feature>
<dbReference type="SUPFAM" id="SSF50729">
    <property type="entry name" value="PH domain-like"/>
    <property type="match status" value="1"/>
</dbReference>
<dbReference type="Pfam" id="PF00169">
    <property type="entry name" value="PH"/>
    <property type="match status" value="1"/>
</dbReference>
<evidence type="ECO:0000313" key="4">
    <source>
        <dbReference type="Proteomes" id="UP001190700"/>
    </source>
</evidence>
<proteinExistence type="predicted"/>
<sequence length="192" mass="21174">MANRERALSQSSLYPQNVILEGWLAKLSPAMMKGWQKRFVRLDSTKLYYMKDPSSKEDSGYIELERAGYVESKDKKLKIWAYDPKRKDERAYEFKADTEDEGYKWRDAIQGVMLALKRAANEPDEDAAPPPAAASPTPAAAPPVAVAPPTPPKPEPVPEPAPEPEPAPPPAPEPEPGTRACSSSCSRARTRA</sequence>
<comment type="caution">
    <text evidence="3">The sequence shown here is derived from an EMBL/GenBank/DDBJ whole genome shotgun (WGS) entry which is preliminary data.</text>
</comment>
<dbReference type="Gene3D" id="2.30.29.30">
    <property type="entry name" value="Pleckstrin-homology domain (PH domain)/Phosphotyrosine-binding domain (PTB)"/>
    <property type="match status" value="1"/>
</dbReference>
<evidence type="ECO:0000259" key="2">
    <source>
        <dbReference type="PROSITE" id="PS50003"/>
    </source>
</evidence>
<dbReference type="EMBL" id="LGRX02028291">
    <property type="protein sequence ID" value="KAK3248240.1"/>
    <property type="molecule type" value="Genomic_DNA"/>
</dbReference>
<organism evidence="3 4">
    <name type="scientific">Cymbomonas tetramitiformis</name>
    <dbReference type="NCBI Taxonomy" id="36881"/>
    <lineage>
        <taxon>Eukaryota</taxon>
        <taxon>Viridiplantae</taxon>
        <taxon>Chlorophyta</taxon>
        <taxon>Pyramimonadophyceae</taxon>
        <taxon>Pyramimonadales</taxon>
        <taxon>Pyramimonadaceae</taxon>
        <taxon>Cymbomonas</taxon>
    </lineage>
</organism>
<evidence type="ECO:0000256" key="1">
    <source>
        <dbReference type="SAM" id="MobiDB-lite"/>
    </source>
</evidence>
<evidence type="ECO:0000313" key="3">
    <source>
        <dbReference type="EMBL" id="KAK3248240.1"/>
    </source>
</evidence>
<dbReference type="SMART" id="SM00233">
    <property type="entry name" value="PH"/>
    <property type="match status" value="1"/>
</dbReference>
<dbReference type="Proteomes" id="UP001190700">
    <property type="component" value="Unassembled WGS sequence"/>
</dbReference>
<feature type="region of interest" description="Disordered" evidence="1">
    <location>
        <begin position="117"/>
        <end position="192"/>
    </location>
</feature>
<dbReference type="AlphaFoldDB" id="A0AAE0C652"/>
<dbReference type="PROSITE" id="PS50003">
    <property type="entry name" value="PH_DOMAIN"/>
    <property type="match status" value="1"/>
</dbReference>
<gene>
    <name evidence="3" type="ORF">CYMTET_42289</name>
</gene>
<dbReference type="InterPro" id="IPR001849">
    <property type="entry name" value="PH_domain"/>
</dbReference>
<dbReference type="CDD" id="cd00821">
    <property type="entry name" value="PH"/>
    <property type="match status" value="1"/>
</dbReference>
<accession>A0AAE0C652</accession>
<feature type="compositionally biased region" description="Low complexity" evidence="1">
    <location>
        <begin position="178"/>
        <end position="192"/>
    </location>
</feature>
<keyword evidence="4" id="KW-1185">Reference proteome</keyword>
<feature type="compositionally biased region" description="Pro residues" evidence="1">
    <location>
        <begin position="128"/>
        <end position="175"/>
    </location>
</feature>
<dbReference type="InterPro" id="IPR011993">
    <property type="entry name" value="PH-like_dom_sf"/>
</dbReference>